<evidence type="ECO:0000256" key="1">
    <source>
        <dbReference type="SAM" id="SignalP"/>
    </source>
</evidence>
<sequence>MISALLALPLLAGVSPRAASAQTPTVPEPTEESRRRLVARRALGRITVDGRLDEADWRSAPVAGDFAQARPDFLPTTRYPTEVRVLYDNEHLYVAAFNRDSAGMSSLRMPDLRRDFEPPENDVFGVTIGPMGDRRTVLQFSTTPLGSQADVQAFDGGDAFNFNWDALWRVRTTRADSGWIAEFAIPWRSLRYAPGLTSWDINFVRNTRRVAQWSAWMPYPRQLSSWRISYGGVLDSIQPPPPRTNVRVRPYVLGQRVTDKSSAAFNGSLGDVGGEVIWAPTANSLFEATVNTDFAQADVDRQVVNLTRFNVFLPERRQFFLENADLLNAGGLGSGTIGGIGGVSGRYFVQPFFTRRIGLGDDGTPQPIDAGARYAYRSGRTTAGALAMRTAALGTQGATTFGVVRGSQFFGRSTRLGSTLALRDGDVTDVNGLVSGRRNVMVAVDALSRIGELTQFTGMLSASNENGRTGLAGTYGITRNTATSLVGVLGAVVTKDYNPQMGFVSRPDVVMTNPFITWTLQPRRLPTAIVWLRHGPNAIAFNDPQSGALQEANVTYSGEVLFRNGATISPAVEYNVQRPTLPVTLFPNVQIAPGDYSYQRGGLTFRSDQSAKLATTLTTTTGAFFDGSLDRAELTARWSPSPYVSVRGAYEVNRLRSLGTRDSSFITHLAGPELRVFLNPRIQWSAFYQYNTAAERATLNARFSWEFLPLSFLYIVYNDRQAVQSGNTPLARSLIVKLSWLGQL</sequence>
<dbReference type="SUPFAM" id="SSF49344">
    <property type="entry name" value="CBD9-like"/>
    <property type="match status" value="1"/>
</dbReference>
<evidence type="ECO:0000313" key="4">
    <source>
        <dbReference type="Proteomes" id="UP000076404"/>
    </source>
</evidence>
<dbReference type="EMBL" id="CP011454">
    <property type="protein sequence ID" value="AMW06589.1"/>
    <property type="molecule type" value="Genomic_DNA"/>
</dbReference>
<feature type="chain" id="PRO_5007507002" description="DUF5916 domain-containing protein" evidence="1">
    <location>
        <begin position="22"/>
        <end position="744"/>
    </location>
</feature>
<dbReference type="Gene3D" id="2.60.40.1190">
    <property type="match status" value="1"/>
</dbReference>
<name>A0A143BNC8_9BACT</name>
<reference evidence="3 4" key="1">
    <citation type="journal article" date="2014" name="Proc. Natl. Acad. Sci. U.S.A.">
        <title>Functional type 2 photosynthetic reaction centers found in the rare bacterial phylum Gemmatimonadetes.</title>
        <authorList>
            <person name="Zeng Y."/>
            <person name="Feng F."/>
            <person name="Medova H."/>
            <person name="Dean J."/>
            <person name="Koblizek M."/>
        </authorList>
    </citation>
    <scope>NUCLEOTIDE SEQUENCE [LARGE SCALE GENOMIC DNA]</scope>
    <source>
        <strain evidence="3 4">AP64</strain>
    </source>
</reference>
<keyword evidence="4" id="KW-1185">Reference proteome</keyword>
<dbReference type="InterPro" id="IPR045670">
    <property type="entry name" value="DUF5916"/>
</dbReference>
<feature type="domain" description="DUF5916" evidence="2">
    <location>
        <begin position="273"/>
        <end position="332"/>
    </location>
</feature>
<feature type="signal peptide" evidence="1">
    <location>
        <begin position="1"/>
        <end position="21"/>
    </location>
</feature>
<dbReference type="CDD" id="cd09618">
    <property type="entry name" value="CBM9_like_2"/>
    <property type="match status" value="1"/>
</dbReference>
<evidence type="ECO:0000259" key="2">
    <source>
        <dbReference type="Pfam" id="PF19313"/>
    </source>
</evidence>
<organism evidence="3 4">
    <name type="scientific">Gemmatimonas phototrophica</name>
    <dbReference type="NCBI Taxonomy" id="1379270"/>
    <lineage>
        <taxon>Bacteria</taxon>
        <taxon>Pseudomonadati</taxon>
        <taxon>Gemmatimonadota</taxon>
        <taxon>Gemmatimonadia</taxon>
        <taxon>Gemmatimonadales</taxon>
        <taxon>Gemmatimonadaceae</taxon>
        <taxon>Gemmatimonas</taxon>
    </lineage>
</organism>
<evidence type="ECO:0000313" key="3">
    <source>
        <dbReference type="EMBL" id="AMW06589.1"/>
    </source>
</evidence>
<proteinExistence type="predicted"/>
<dbReference type="AlphaFoldDB" id="A0A143BNC8"/>
<keyword evidence="1" id="KW-0732">Signal</keyword>
<reference evidence="3 4" key="2">
    <citation type="journal article" date="2016" name="Environ. Microbiol. Rep.">
        <title>Metagenomic evidence for the presence of phototrophic Gemmatimonadetes bacteria in diverse environments.</title>
        <authorList>
            <person name="Zeng Y."/>
            <person name="Baumbach J."/>
            <person name="Barbosa E.G."/>
            <person name="Azevedo V."/>
            <person name="Zhang C."/>
            <person name="Koblizek M."/>
        </authorList>
    </citation>
    <scope>NUCLEOTIDE SEQUENCE [LARGE SCALE GENOMIC DNA]</scope>
    <source>
        <strain evidence="3 4">AP64</strain>
    </source>
</reference>
<accession>A0A143BNC8</accession>
<dbReference type="KEGG" id="gph:GEMMAAP_05730"/>
<dbReference type="Proteomes" id="UP000076404">
    <property type="component" value="Chromosome"/>
</dbReference>
<gene>
    <name evidence="3" type="ORF">GEMMAAP_05730</name>
</gene>
<dbReference type="Pfam" id="PF19313">
    <property type="entry name" value="DUF5916"/>
    <property type="match status" value="1"/>
</dbReference>
<protein>
    <recommendedName>
        <fullName evidence="2">DUF5916 domain-containing protein</fullName>
    </recommendedName>
</protein>
<dbReference type="STRING" id="1379270.GEMMAAP_05730"/>
<dbReference type="eggNOG" id="COG2091">
    <property type="taxonomic scope" value="Bacteria"/>
</dbReference>